<gene>
    <name evidence="1" type="ORF">POT9AD_3607</name>
</gene>
<proteinExistence type="predicted"/>
<name>A0A653B7E1_ECTOL</name>
<evidence type="ECO:0000313" key="1">
    <source>
        <dbReference type="EMBL" id="VDN64582.1"/>
    </source>
</evidence>
<sequence length="55" mass="6511">MASSSHGIGRNFAFSLVYDAHRCRVCPKPKAREQHFRRQLYMKTFLYSFCPNRSL</sequence>
<organism evidence="1">
    <name type="scientific">Ectopseudomonas oleovorans</name>
    <name type="common">Pseudomonas oleovorans</name>
    <dbReference type="NCBI Taxonomy" id="301"/>
    <lineage>
        <taxon>Bacteria</taxon>
        <taxon>Pseudomonadati</taxon>
        <taxon>Pseudomonadota</taxon>
        <taxon>Gammaproteobacteria</taxon>
        <taxon>Pseudomonadales</taxon>
        <taxon>Pseudomonadaceae</taxon>
        <taxon>Ectopseudomonas</taxon>
    </lineage>
</organism>
<dbReference type="EMBL" id="LR130779">
    <property type="protein sequence ID" value="VDN64582.1"/>
    <property type="molecule type" value="Genomic_DNA"/>
</dbReference>
<dbReference type="AlphaFoldDB" id="A0A653B7E1"/>
<reference evidence="1" key="1">
    <citation type="submission" date="2018-11" db="EMBL/GenBank/DDBJ databases">
        <authorList>
            <consortium name="Genoscope - CEA"/>
            <person name="William W."/>
        </authorList>
    </citation>
    <scope>NUCLEOTIDE SEQUENCE [LARGE SCALE GENOMIC DNA]</scope>
    <source>
        <strain evidence="1">T9AD</strain>
    </source>
</reference>
<protein>
    <submittedName>
        <fullName evidence="1">Uncharacterized protein</fullName>
    </submittedName>
</protein>
<accession>A0A653B7E1</accession>